<evidence type="ECO:0000259" key="1">
    <source>
        <dbReference type="PROSITE" id="PS51462"/>
    </source>
</evidence>
<sequence length="212" mass="23308">MAAHSRPPTSYTVSPALHRYSSVPPAALLAADPDIDHLIAGAVVTNPHGLVLLLRRAATDSWPLRWEVPGGCVDAADASLVAAAVRELWEETGLRATAVTRAVRLLDEDEDGDGDGEVKSDSGEGEADLRVKDDLCLFRETGSVWAKLTAWVDVESCDAVVVRDDEHAEWAWVSEEEARRRRFADGRELDFVSEGVRRTVLEGFRLWKLAHQ</sequence>
<dbReference type="EMBL" id="JAZAVK010000116">
    <property type="protein sequence ID" value="KAK7421849.1"/>
    <property type="molecule type" value="Genomic_DNA"/>
</dbReference>
<dbReference type="PROSITE" id="PS51462">
    <property type="entry name" value="NUDIX"/>
    <property type="match status" value="1"/>
</dbReference>
<gene>
    <name evidence="2" type="ORF">QQZ08_009794</name>
</gene>
<dbReference type="CDD" id="cd02883">
    <property type="entry name" value="NUDIX_Hydrolase"/>
    <property type="match status" value="1"/>
</dbReference>
<dbReference type="InterPro" id="IPR015797">
    <property type="entry name" value="NUDIX_hydrolase-like_dom_sf"/>
</dbReference>
<protein>
    <recommendedName>
        <fullName evidence="1">Nudix hydrolase domain-containing protein</fullName>
    </recommendedName>
</protein>
<dbReference type="PANTHER" id="PTHR43736:SF1">
    <property type="entry name" value="DIHYDRONEOPTERIN TRIPHOSPHATE DIPHOSPHATASE"/>
    <property type="match status" value="1"/>
</dbReference>
<dbReference type="Pfam" id="PF00293">
    <property type="entry name" value="NUDIX"/>
    <property type="match status" value="1"/>
</dbReference>
<dbReference type="PANTHER" id="PTHR43736">
    <property type="entry name" value="ADP-RIBOSE PYROPHOSPHATASE"/>
    <property type="match status" value="1"/>
</dbReference>
<evidence type="ECO:0000313" key="2">
    <source>
        <dbReference type="EMBL" id="KAK7421849.1"/>
    </source>
</evidence>
<dbReference type="Proteomes" id="UP001498421">
    <property type="component" value="Unassembled WGS sequence"/>
</dbReference>
<feature type="domain" description="Nudix hydrolase" evidence="1">
    <location>
        <begin position="35"/>
        <end position="197"/>
    </location>
</feature>
<dbReference type="Gene3D" id="3.90.79.10">
    <property type="entry name" value="Nucleoside Triphosphate Pyrophosphohydrolase"/>
    <property type="match status" value="1"/>
</dbReference>
<dbReference type="InterPro" id="IPR000086">
    <property type="entry name" value="NUDIX_hydrolase_dom"/>
</dbReference>
<comment type="caution">
    <text evidence="2">The sequence shown here is derived from an EMBL/GenBank/DDBJ whole genome shotgun (WGS) entry which is preliminary data.</text>
</comment>
<accession>A0ABR1HM18</accession>
<dbReference type="SUPFAM" id="SSF55811">
    <property type="entry name" value="Nudix"/>
    <property type="match status" value="1"/>
</dbReference>
<evidence type="ECO:0000313" key="3">
    <source>
        <dbReference type="Proteomes" id="UP001498421"/>
    </source>
</evidence>
<proteinExistence type="predicted"/>
<organism evidence="2 3">
    <name type="scientific">Neonectria magnoliae</name>
    <dbReference type="NCBI Taxonomy" id="2732573"/>
    <lineage>
        <taxon>Eukaryota</taxon>
        <taxon>Fungi</taxon>
        <taxon>Dikarya</taxon>
        <taxon>Ascomycota</taxon>
        <taxon>Pezizomycotina</taxon>
        <taxon>Sordariomycetes</taxon>
        <taxon>Hypocreomycetidae</taxon>
        <taxon>Hypocreales</taxon>
        <taxon>Nectriaceae</taxon>
        <taxon>Neonectria</taxon>
    </lineage>
</organism>
<name>A0ABR1HM18_9HYPO</name>
<reference evidence="2 3" key="1">
    <citation type="journal article" date="2025" name="Microbiol. Resour. Announc.">
        <title>Draft genome sequences for Neonectria magnoliae and Neonectria punicea, canker pathogens of Liriodendron tulipifera and Acer saccharum in West Virginia.</title>
        <authorList>
            <person name="Petronek H.M."/>
            <person name="Kasson M.T."/>
            <person name="Metheny A.M."/>
            <person name="Stauder C.M."/>
            <person name="Lovett B."/>
            <person name="Lynch S.C."/>
            <person name="Garnas J.R."/>
            <person name="Kasson L.R."/>
            <person name="Stajich J.E."/>
        </authorList>
    </citation>
    <scope>NUCLEOTIDE SEQUENCE [LARGE SCALE GENOMIC DNA]</scope>
    <source>
        <strain evidence="2 3">NRRL 64651</strain>
    </source>
</reference>
<keyword evidence="3" id="KW-1185">Reference proteome</keyword>